<gene>
    <name evidence="2" type="ORF">E2R48_10315</name>
</gene>
<name>A0AAX2S0C6_HISSO</name>
<dbReference type="EMBL" id="SNRV01000054">
    <property type="protein sequence ID" value="TEW26467.1"/>
    <property type="molecule type" value="Genomic_DNA"/>
</dbReference>
<sequence>MTKLERYIEVYSNDTDELLDSLFIQLPENITILYINPDDDDEFACCSYVLNEAQVLNLGGRNLIEKYKTSNVEYQVACYQILS</sequence>
<dbReference type="GeneID" id="31487950"/>
<reference evidence="2 3" key="1">
    <citation type="submission" date="2019-03" db="EMBL/GenBank/DDBJ databases">
        <title>Horizontal Gene Transfer Machinery in Histophilus somni.</title>
        <authorList>
            <person name="Mostafa Nazari M."/>
            <person name="Liljebjelke K."/>
        </authorList>
    </citation>
    <scope>NUCLEOTIDE SEQUENCE [LARGE SCALE GENOMIC DNA]</scope>
    <source>
        <strain evidence="2 3">UOC-EPH-KLM-04</strain>
    </source>
</reference>
<evidence type="ECO:0000313" key="2">
    <source>
        <dbReference type="EMBL" id="TEW26467.1"/>
    </source>
</evidence>
<dbReference type="RefSeq" id="WP_012340773.1">
    <property type="nucleotide sequence ID" value="NZ_CP157211.1"/>
</dbReference>
<accession>A0AAX2S0C6</accession>
<evidence type="ECO:0000259" key="1">
    <source>
        <dbReference type="Pfam" id="PF24731"/>
    </source>
</evidence>
<organism evidence="2 3">
    <name type="scientific">Histophilus somni</name>
    <name type="common">Haemophilus somnus</name>
    <dbReference type="NCBI Taxonomy" id="731"/>
    <lineage>
        <taxon>Bacteria</taxon>
        <taxon>Pseudomonadati</taxon>
        <taxon>Pseudomonadota</taxon>
        <taxon>Gammaproteobacteria</taxon>
        <taxon>Pasteurellales</taxon>
        <taxon>Pasteurellaceae</taxon>
        <taxon>Histophilus</taxon>
    </lineage>
</organism>
<evidence type="ECO:0000313" key="3">
    <source>
        <dbReference type="Proteomes" id="UP000297565"/>
    </source>
</evidence>
<feature type="domain" description="DUF7683" evidence="1">
    <location>
        <begin position="5"/>
        <end position="76"/>
    </location>
</feature>
<dbReference type="Proteomes" id="UP000297565">
    <property type="component" value="Unassembled WGS sequence"/>
</dbReference>
<dbReference type="AlphaFoldDB" id="A0AAX2S0C6"/>
<proteinExistence type="predicted"/>
<dbReference type="InterPro" id="IPR056100">
    <property type="entry name" value="DUF7683"/>
</dbReference>
<dbReference type="Pfam" id="PF24731">
    <property type="entry name" value="DUF7683"/>
    <property type="match status" value="1"/>
</dbReference>
<protein>
    <recommendedName>
        <fullName evidence="1">DUF7683 domain-containing protein</fullName>
    </recommendedName>
</protein>
<comment type="caution">
    <text evidence="2">The sequence shown here is derived from an EMBL/GenBank/DDBJ whole genome shotgun (WGS) entry which is preliminary data.</text>
</comment>